<keyword evidence="12" id="KW-1185">Reference proteome</keyword>
<keyword evidence="3" id="KW-0004">4Fe-4S</keyword>
<dbReference type="RefSeq" id="WP_380686779.1">
    <property type="nucleotide sequence ID" value="NZ_JBHRSS010000003.1"/>
</dbReference>
<dbReference type="Pfam" id="PF13566">
    <property type="entry name" value="DUF4130"/>
    <property type="match status" value="1"/>
</dbReference>
<dbReference type="SMART" id="SM00987">
    <property type="entry name" value="UreE_C"/>
    <property type="match status" value="1"/>
</dbReference>
<evidence type="ECO:0000256" key="4">
    <source>
        <dbReference type="ARBA" id="ARBA00022723"/>
    </source>
</evidence>
<gene>
    <name evidence="11" type="ORF">ACFOSU_04215</name>
</gene>
<reference evidence="12" key="1">
    <citation type="journal article" date="2019" name="Int. J. Syst. Evol. Microbiol.">
        <title>The Global Catalogue of Microorganisms (GCM) 10K type strain sequencing project: providing services to taxonomists for standard genome sequencing and annotation.</title>
        <authorList>
            <consortium name="The Broad Institute Genomics Platform"/>
            <consortium name="The Broad Institute Genome Sequencing Center for Infectious Disease"/>
            <person name="Wu L."/>
            <person name="Ma J."/>
        </authorList>
    </citation>
    <scope>NUCLEOTIDE SEQUENCE [LARGE SCALE GENOMIC DNA]</scope>
    <source>
        <strain evidence="12">KCTC 52640</strain>
    </source>
</reference>
<keyword evidence="8" id="KW-0411">Iron-sulfur</keyword>
<comment type="similarity">
    <text evidence="1">Belongs to the uracil-DNA glycosylase (UDG) superfamily. Type 4 (UDGa) family.</text>
</comment>
<keyword evidence="4" id="KW-0479">Metal-binding</keyword>
<dbReference type="InterPro" id="IPR051536">
    <property type="entry name" value="UDG_Type-4/5"/>
</dbReference>
<feature type="domain" description="Uracil-DNA glycosylase-like" evidence="10">
    <location>
        <begin position="331"/>
        <end position="494"/>
    </location>
</feature>
<dbReference type="SUPFAM" id="SSF52141">
    <property type="entry name" value="Uracil-DNA glycosylase-like"/>
    <property type="match status" value="1"/>
</dbReference>
<dbReference type="PANTHER" id="PTHR33693">
    <property type="entry name" value="TYPE-5 URACIL-DNA GLYCOSYLASE"/>
    <property type="match status" value="1"/>
</dbReference>
<name>A0ABV7EK41_9GAMM</name>
<evidence type="ECO:0000256" key="5">
    <source>
        <dbReference type="ARBA" id="ARBA00022763"/>
    </source>
</evidence>
<dbReference type="PANTHER" id="PTHR33693:SF9">
    <property type="entry name" value="TYPE-4 URACIL-DNA GLYCOSYLASE"/>
    <property type="match status" value="1"/>
</dbReference>
<evidence type="ECO:0000256" key="3">
    <source>
        <dbReference type="ARBA" id="ARBA00022485"/>
    </source>
</evidence>
<accession>A0ABV7EK41</accession>
<evidence type="ECO:0000256" key="9">
    <source>
        <dbReference type="ARBA" id="ARBA00023204"/>
    </source>
</evidence>
<dbReference type="InterPro" id="IPR005122">
    <property type="entry name" value="Uracil-DNA_glycosylase-like"/>
</dbReference>
<dbReference type="Gene3D" id="3.40.470.10">
    <property type="entry name" value="Uracil-DNA glycosylase-like domain"/>
    <property type="match status" value="1"/>
</dbReference>
<keyword evidence="6" id="KW-0378">Hydrolase</keyword>
<dbReference type="EMBL" id="JBHRSS010000003">
    <property type="protein sequence ID" value="MFC3103089.1"/>
    <property type="molecule type" value="Genomic_DNA"/>
</dbReference>
<evidence type="ECO:0000256" key="2">
    <source>
        <dbReference type="ARBA" id="ARBA00019403"/>
    </source>
</evidence>
<evidence type="ECO:0000313" key="11">
    <source>
        <dbReference type="EMBL" id="MFC3103089.1"/>
    </source>
</evidence>
<evidence type="ECO:0000256" key="6">
    <source>
        <dbReference type="ARBA" id="ARBA00022801"/>
    </source>
</evidence>
<comment type="caution">
    <text evidence="11">The sequence shown here is derived from an EMBL/GenBank/DDBJ whole genome shotgun (WGS) entry which is preliminary data.</text>
</comment>
<dbReference type="NCBIfam" id="TIGR03914">
    <property type="entry name" value="UDG_fam_dom"/>
    <property type="match status" value="1"/>
</dbReference>
<keyword evidence="5" id="KW-0227">DNA damage</keyword>
<evidence type="ECO:0000256" key="7">
    <source>
        <dbReference type="ARBA" id="ARBA00023004"/>
    </source>
</evidence>
<keyword evidence="9" id="KW-0234">DNA repair</keyword>
<dbReference type="Pfam" id="PF03167">
    <property type="entry name" value="UDG"/>
    <property type="match status" value="1"/>
</dbReference>
<dbReference type="Proteomes" id="UP001595462">
    <property type="component" value="Unassembled WGS sequence"/>
</dbReference>
<dbReference type="NCBIfam" id="TIGR03915">
    <property type="entry name" value="SAM_7_link_chp"/>
    <property type="match status" value="1"/>
</dbReference>
<organism evidence="11 12">
    <name type="scientific">Salinisphaera aquimarina</name>
    <dbReference type="NCBI Taxonomy" id="2094031"/>
    <lineage>
        <taxon>Bacteria</taxon>
        <taxon>Pseudomonadati</taxon>
        <taxon>Pseudomonadota</taxon>
        <taxon>Gammaproteobacteria</taxon>
        <taxon>Salinisphaerales</taxon>
        <taxon>Salinisphaeraceae</taxon>
        <taxon>Salinisphaera</taxon>
    </lineage>
</organism>
<sequence>MEQPSLFDEVTTGDARAVASFVADFRGWQAAARAQLLAETPPEAVWWQPVSAGEAKAFPVTPADTGPRVPKAFVGLARAASCHCSPDRWALMYQLLWRLTHGERHLLQLGGDPQVARITAYAKAVRRDVHKMKAFVRFRAVAETDAPDGEPRYVAWFEPEHFIVAYASGFFRRRFANMRWSILTPYGCAHYDGPDMNNGAVWFSPGTDKSAAPDDDVLEDAWRTYYRSIFNPARVKIRAMQSEMPVKYWKNMPEAQLIPQLLRDADRRVAAMEDEVGTTDALQCGPRPATPDAHHAEAVARSAADSLERLALQARTCRRCPLWEPATQTVFGEGPRDARVMIVGEQPGDAEDLAGRPFVGPAGRLLDRSLAQAGIDCDALYLTNAVKHFKFAPRGKQRLHVRPADPEVFACKSWLDNEIDLLDPALIVAMGATAAQALLGRPVRITHERGTIVQSAHGGGRRRILLTVHPSYLLRLPDADVAARASAQFTRDLAQACDWL</sequence>
<evidence type="ECO:0000256" key="1">
    <source>
        <dbReference type="ARBA" id="ARBA00006521"/>
    </source>
</evidence>
<dbReference type="InterPro" id="IPR036895">
    <property type="entry name" value="Uracil-DNA_glycosylase-like_sf"/>
</dbReference>
<dbReference type="InterPro" id="IPR023875">
    <property type="entry name" value="DNA_repair_put"/>
</dbReference>
<keyword evidence="7" id="KW-0408">Iron</keyword>
<protein>
    <recommendedName>
        <fullName evidence="2">Type-4 uracil-DNA glycosylase</fullName>
    </recommendedName>
</protein>
<dbReference type="CDD" id="cd10030">
    <property type="entry name" value="UDG-F4_TTUDGA_SPO1dp_like"/>
    <property type="match status" value="1"/>
</dbReference>
<dbReference type="InterPro" id="IPR005273">
    <property type="entry name" value="Ura-DNA_glyco_family4"/>
</dbReference>
<evidence type="ECO:0000256" key="8">
    <source>
        <dbReference type="ARBA" id="ARBA00023014"/>
    </source>
</evidence>
<dbReference type="NCBIfam" id="TIGR00758">
    <property type="entry name" value="UDG_fam4"/>
    <property type="match status" value="1"/>
</dbReference>
<dbReference type="InterPro" id="IPR025404">
    <property type="entry name" value="DUF4130"/>
</dbReference>
<evidence type="ECO:0000313" key="12">
    <source>
        <dbReference type="Proteomes" id="UP001595462"/>
    </source>
</evidence>
<proteinExistence type="inferred from homology"/>
<dbReference type="SMART" id="SM00986">
    <property type="entry name" value="UDG"/>
    <property type="match status" value="1"/>
</dbReference>
<evidence type="ECO:0000259" key="10">
    <source>
        <dbReference type="SMART" id="SM00986"/>
    </source>
</evidence>